<dbReference type="GeneTree" id="ENSGT00940000167067"/>
<reference evidence="3" key="1">
    <citation type="submission" date="2003-08" db="EMBL/GenBank/DDBJ databases">
        <authorList>
            <person name="Birren B."/>
            <person name="Nusbaum C."/>
            <person name="Abebe A."/>
            <person name="Abouelleil A."/>
            <person name="Adekoya E."/>
            <person name="Ait-zahra M."/>
            <person name="Allen N."/>
            <person name="Allen T."/>
            <person name="An P."/>
            <person name="Anderson M."/>
            <person name="Anderson S."/>
            <person name="Arachchi H."/>
            <person name="Armbruster J."/>
            <person name="Bachantsang P."/>
            <person name="Baldwin J."/>
            <person name="Barry A."/>
            <person name="Bayul T."/>
            <person name="Blitshsteyn B."/>
            <person name="Bloom T."/>
            <person name="Blye J."/>
            <person name="Boguslavskiy L."/>
            <person name="Borowsky M."/>
            <person name="Boukhgalter B."/>
            <person name="Brunache A."/>
            <person name="Butler J."/>
            <person name="Calixte N."/>
            <person name="Calvo S."/>
            <person name="Camarata J."/>
            <person name="Campo K."/>
            <person name="Chang J."/>
            <person name="Cheshatsang Y."/>
            <person name="Citroen M."/>
            <person name="Collymore A."/>
            <person name="Considine T."/>
            <person name="Cook A."/>
            <person name="Cooke P."/>
            <person name="Corum B."/>
            <person name="Cuomo C."/>
            <person name="David R."/>
            <person name="Dawoe T."/>
            <person name="Degray S."/>
            <person name="Dodge S."/>
            <person name="Dooley K."/>
            <person name="Dorje P."/>
            <person name="Dorjee K."/>
            <person name="Dorris L."/>
            <person name="Duffey N."/>
            <person name="Dupes A."/>
            <person name="Elkins T."/>
            <person name="Engels R."/>
            <person name="Erickson J."/>
            <person name="Farina A."/>
            <person name="Faro S."/>
            <person name="Ferreira P."/>
            <person name="Fischer H."/>
            <person name="Fitzgerald M."/>
            <person name="Foley K."/>
            <person name="Gage D."/>
            <person name="Galagan J."/>
            <person name="Gearin G."/>
            <person name="Gnerre S."/>
            <person name="Gnirke A."/>
            <person name="Goyette A."/>
            <person name="Graham J."/>
            <person name="Grandbois E."/>
            <person name="Gyaltsen K."/>
            <person name="Hafez N."/>
            <person name="Hagopian D."/>
            <person name="Hagos B."/>
            <person name="Hall J."/>
            <person name="Hatcher B."/>
            <person name="Heller A."/>
            <person name="Higgins H."/>
            <person name="Honan T."/>
            <person name="Horn A."/>
            <person name="Houde N."/>
            <person name="Hughes L."/>
            <person name="Hulme W."/>
            <person name="Husby E."/>
            <person name="Iliev I."/>
            <person name="Jaffe D."/>
            <person name="Jones C."/>
            <person name="Kamal M."/>
            <person name="Kamat A."/>
            <person name="Kamvysselis M."/>
            <person name="Karlsson E."/>
            <person name="Kells C."/>
            <person name="Kieu A."/>
            <person name="Kisner P."/>
            <person name="Kodira C."/>
            <person name="Kulbokas E."/>
            <person name="Labutti K."/>
            <person name="Lama D."/>
            <person name="Landers T."/>
            <person name="Leger J."/>
            <person name="Levine S."/>
            <person name="Lewis D."/>
            <person name="Lewis T."/>
            <person name="Lindblad-toh K."/>
            <person name="Liu X."/>
            <person name="Lokyitsang T."/>
            <person name="Lokyitsang Y."/>
            <person name="Lucien O."/>
            <person name="Lui A."/>
            <person name="Ma L.J."/>
            <person name="Mabbitt R."/>
            <person name="Macdonald J."/>
            <person name="Maclean C."/>
            <person name="Major J."/>
            <person name="Manning J."/>
            <person name="Marabella R."/>
            <person name="Maru K."/>
            <person name="Matthews C."/>
            <person name="Mauceli E."/>
            <person name="Mccarthy M."/>
            <person name="Mcdonough S."/>
            <person name="Mcghee T."/>
            <person name="Meldrim J."/>
            <person name="Meneus L."/>
            <person name="Mesirov J."/>
            <person name="Mihalev A."/>
            <person name="Mihova T."/>
            <person name="Mikkelsen T."/>
            <person name="Mlenga V."/>
            <person name="Moru K."/>
            <person name="Mozes J."/>
            <person name="Mulrain L."/>
            <person name="Munson G."/>
            <person name="Naylor J."/>
            <person name="Newes C."/>
            <person name="Nguyen C."/>
            <person name="Nguyen N."/>
            <person name="Nguyen T."/>
            <person name="Nicol R."/>
            <person name="Nielsen C."/>
            <person name="Nizzari M."/>
            <person name="Norbu C."/>
            <person name="Norbu N."/>
            <person name="O'donnell P."/>
            <person name="Okoawo O."/>
            <person name="O'leary S."/>
            <person name="Omotosho B."/>
            <person name="O'neill K."/>
            <person name="Osman S."/>
            <person name="Parker S."/>
            <person name="Perrin D."/>
            <person name="Phunkhang P."/>
            <person name="Piqani B."/>
            <person name="Purcell S."/>
            <person name="Rachupka T."/>
            <person name="Ramasamy U."/>
            <person name="Rameau R."/>
            <person name="Ray V."/>
            <person name="Raymond C."/>
            <person name="Retta R."/>
            <person name="Richardson S."/>
            <person name="Rise C."/>
            <person name="Rodriguez J."/>
            <person name="Rogers J."/>
            <person name="Rogov P."/>
            <person name="Rutman M."/>
            <person name="Schupbach R."/>
            <person name="Seaman C."/>
            <person name="Settipalli S."/>
            <person name="Sharpe T."/>
            <person name="Sheridan J."/>
            <person name="Sherpa N."/>
            <person name="Shi J."/>
            <person name="Smirnov S."/>
            <person name="Smith C."/>
            <person name="Sougnez C."/>
            <person name="Spencer B."/>
            <person name="Stalker J."/>
            <person name="Stange-thomann N."/>
            <person name="Stavropoulos S."/>
            <person name="Stetson K."/>
            <person name="Stone C."/>
            <person name="Stone S."/>
            <person name="Stubbs M."/>
            <person name="Talamas J."/>
            <person name="Tchuinga P."/>
            <person name="Tenzing P."/>
            <person name="Tesfaye S."/>
            <person name="Theodore J."/>
            <person name="Thoulutsang Y."/>
            <person name="Topham K."/>
            <person name="Towey S."/>
            <person name="Tsamla T."/>
            <person name="Tsomo N."/>
            <person name="Vallee D."/>
            <person name="Vassiliev H."/>
            <person name="Venkataraman V."/>
            <person name="Vinson J."/>
            <person name="Vo A."/>
            <person name="Wade C."/>
            <person name="Wang S."/>
            <person name="Wangchuk T."/>
            <person name="Wangdi T."/>
            <person name="Whittaker C."/>
            <person name="Wilkinson J."/>
            <person name="Wu Y."/>
            <person name="Wyman D."/>
            <person name="Yadav S."/>
            <person name="Yang S."/>
            <person name="Yang X."/>
            <person name="Yeager S."/>
            <person name="Yee E."/>
            <person name="Young G."/>
            <person name="Zainoun J."/>
            <person name="Zembeck L."/>
            <person name="Zimmer A."/>
            <person name="Zody M."/>
            <person name="Lander E."/>
        </authorList>
    </citation>
    <scope>NUCLEOTIDE SEQUENCE [LARGE SCALE GENOMIC DNA]</scope>
</reference>
<dbReference type="Ensembl" id="ENSCSAVT00000007123.1">
    <property type="protein sequence ID" value="ENSCSAVP00000007033.1"/>
    <property type="gene ID" value="ENSCSAVG00000004204.1"/>
</dbReference>
<dbReference type="AlphaFoldDB" id="H2YNX5"/>
<feature type="region of interest" description="Disordered" evidence="1">
    <location>
        <begin position="97"/>
        <end position="157"/>
    </location>
</feature>
<reference evidence="2" key="2">
    <citation type="submission" date="2025-08" db="UniProtKB">
        <authorList>
            <consortium name="Ensembl"/>
        </authorList>
    </citation>
    <scope>IDENTIFICATION</scope>
</reference>
<organism evidence="2 3">
    <name type="scientific">Ciona savignyi</name>
    <name type="common">Pacific transparent sea squirt</name>
    <dbReference type="NCBI Taxonomy" id="51511"/>
    <lineage>
        <taxon>Eukaryota</taxon>
        <taxon>Metazoa</taxon>
        <taxon>Chordata</taxon>
        <taxon>Tunicata</taxon>
        <taxon>Ascidiacea</taxon>
        <taxon>Phlebobranchia</taxon>
        <taxon>Cionidae</taxon>
        <taxon>Ciona</taxon>
    </lineage>
</organism>
<name>H2YNX5_CIOSA</name>
<evidence type="ECO:0000313" key="2">
    <source>
        <dbReference type="Ensembl" id="ENSCSAVP00000007033.1"/>
    </source>
</evidence>
<keyword evidence="3" id="KW-1185">Reference proteome</keyword>
<reference evidence="2" key="3">
    <citation type="submission" date="2025-09" db="UniProtKB">
        <authorList>
            <consortium name="Ensembl"/>
        </authorList>
    </citation>
    <scope>IDENTIFICATION</scope>
</reference>
<accession>H2YNX5</accession>
<sequence>MPSTLPNIQNIDGSVVMRTGTPSGTILNFRDTEASLDVGIIKPNLKPVDGEDALAGGATAIPAEREMMTTAGGDLGSGGVPVEDDLAAAPAEVNPALDEAGSIGGAGGSNEEEAIDGGANPIDITETELADQPMIDTEEQARYALPPSDDEASDTTA</sequence>
<evidence type="ECO:0000313" key="3">
    <source>
        <dbReference type="Proteomes" id="UP000007875"/>
    </source>
</evidence>
<dbReference type="HOGENOM" id="CLU_1681860_0_0_1"/>
<dbReference type="Proteomes" id="UP000007875">
    <property type="component" value="Unassembled WGS sequence"/>
</dbReference>
<proteinExistence type="predicted"/>
<feature type="compositionally biased region" description="Acidic residues" evidence="1">
    <location>
        <begin position="148"/>
        <end position="157"/>
    </location>
</feature>
<protein>
    <submittedName>
        <fullName evidence="2">Uncharacterized protein</fullName>
    </submittedName>
</protein>
<evidence type="ECO:0000256" key="1">
    <source>
        <dbReference type="SAM" id="MobiDB-lite"/>
    </source>
</evidence>